<sequence length="1053" mass="117246">MVAIRAFVLILFFVASLTAKSENSTTSAKPTTPKTSSTKATATTTTPETTTQQPIVEDEKSPKYWYNLAKERFERDCKVFPTLKNAKRAKNVILLLGDGMGMPTISAGRFYAAQEIGLNGSIKKHPFEEWPYNTMARTYDLETSVTDSASSATAYLTGTKTRTGMIGLTGNIGVKQCGEWSKWYHSVSVLEAAHLAGKATGVLTNTRITHASPSGCYGHVSFRDMESDADIKRFCPNEYQKMVCQDLACQLINDHPYINVMIGGGQKNFYPNNTTLPANKSEKGVRLDGRSLVDEWENNQTSKNHKYCLVTKPSDLAGCDGSTIDYLLALPYPDHMPFNHLVDWGEPNLLGYVRKAIEVLEHQPNGYFLFIESGRIDHAHHNNEGRRSLDEMKHFDEIIAYIENTVNLEETLLIVTADHSHAFELVGQPGRFQSAIGLDQYYSNNTNDHMPLQGLNYMNGPNGLVNESRKNPGVLDIYSWTYRQQTLVPLPYASHGGDDVGVYAIGPMSPIFHKVGCLIAMIGSAFIYAILLQVALANVELPRVPLPYPPFTIKKEEISPLYWENLARKEFDRANRQFPEWFSAAKKAKNVILFLGDGMGIPTIAATRFDEKNESGIPSKHTYEDWEFGTLCRTYDLETMVTDSASSATAYLTGTKTRTSMIGVTGAVLVKQCSMYTDEEKTESALTAAEKVGKWGGIVTTSRITHASPSGCFGHVAYRNWECDSDLPNKDCTDLAYQLINEHQDIHVMMGGGQRNFYPKDAPLPSEPKEKGKRLDGVNLAEKWVQMQKLKGRNYVYADSPKTFNETNFENYEYALALLSASHLPYELDKEPGNPSLYEMTMAAIKILKKSPNGFFLFVEGARIDQAHHENRAKKSFAEMHAFNRTIHAVFQEIDPKDTLLIVTADHSHSFELVGQPSRFASLFAPDVIKGAMTGDKKGMLPIGYMTGPGAKMNATRDNVTAMNETYRNDKDTQLQALIPINWSTHGGDDVAVYANGPFSYLFHSTVENTFIAQAMKYAMCAPPYDNEPFCVACGLKASLFAMIGLILWCLFE</sequence>
<evidence type="ECO:0000256" key="10">
    <source>
        <dbReference type="RuleBase" id="RU003946"/>
    </source>
</evidence>
<keyword evidence="15" id="KW-1185">Reference proteome</keyword>
<keyword evidence="5 11" id="KW-0378">Hydrolase</keyword>
<dbReference type="InterPro" id="IPR018299">
    <property type="entry name" value="Alkaline_phosphatase_AS"/>
</dbReference>
<dbReference type="GO" id="GO:0004035">
    <property type="term" value="F:alkaline phosphatase activity"/>
    <property type="evidence" value="ECO:0007669"/>
    <property type="project" value="UniProtKB-EC"/>
</dbReference>
<evidence type="ECO:0000256" key="8">
    <source>
        <dbReference type="PIRSR" id="PIRSR601952-1"/>
    </source>
</evidence>
<dbReference type="PRINTS" id="PR00113">
    <property type="entry name" value="ALKPHPHTASE"/>
</dbReference>
<evidence type="ECO:0000256" key="6">
    <source>
        <dbReference type="ARBA" id="ARBA00022833"/>
    </source>
</evidence>
<dbReference type="PROSITE" id="PS00123">
    <property type="entry name" value="ALKALINE_PHOSPHATASE"/>
    <property type="match status" value="2"/>
</dbReference>
<keyword evidence="7 9" id="KW-0460">Magnesium</keyword>
<feature type="binding site" evidence="9">
    <location>
        <position position="597"/>
    </location>
    <ligand>
        <name>Mg(2+)</name>
        <dbReference type="ChEBI" id="CHEBI:18420"/>
    </ligand>
</feature>
<dbReference type="OrthoDB" id="5818554at2759"/>
<evidence type="ECO:0000256" key="5">
    <source>
        <dbReference type="ARBA" id="ARBA00022801"/>
    </source>
</evidence>
<dbReference type="SUPFAM" id="SSF53649">
    <property type="entry name" value="Alkaline phosphatase-like"/>
    <property type="match status" value="2"/>
</dbReference>
<keyword evidence="4 9" id="KW-0479">Metal-binding</keyword>
<evidence type="ECO:0000256" key="4">
    <source>
        <dbReference type="ARBA" id="ARBA00022723"/>
    </source>
</evidence>
<feature type="binding site" evidence="9">
    <location>
        <position position="597"/>
    </location>
    <ligand>
        <name>Zn(2+)</name>
        <dbReference type="ChEBI" id="CHEBI:29105"/>
        <label>2</label>
    </ligand>
</feature>
<evidence type="ECO:0000313" key="15">
    <source>
        <dbReference type="Proteomes" id="UP000282613"/>
    </source>
</evidence>
<organism evidence="16">
    <name type="scientific">Taenia asiatica</name>
    <name type="common">Asian tapeworm</name>
    <dbReference type="NCBI Taxonomy" id="60517"/>
    <lineage>
        <taxon>Eukaryota</taxon>
        <taxon>Metazoa</taxon>
        <taxon>Spiralia</taxon>
        <taxon>Lophotrochozoa</taxon>
        <taxon>Platyhelminthes</taxon>
        <taxon>Cestoda</taxon>
        <taxon>Eucestoda</taxon>
        <taxon>Cyclophyllidea</taxon>
        <taxon>Taeniidae</taxon>
        <taxon>Taenia</taxon>
    </lineage>
</organism>
<dbReference type="WBParaSite" id="TASK_0000943401-mRNA-1">
    <property type="protein sequence ID" value="TASK_0000943401-mRNA-1"/>
    <property type="gene ID" value="TASK_0000943401"/>
</dbReference>
<dbReference type="EC" id="3.1.3.1" evidence="2 11"/>
<reference evidence="16" key="1">
    <citation type="submission" date="2017-02" db="UniProtKB">
        <authorList>
            <consortium name="WormBaseParasite"/>
        </authorList>
    </citation>
    <scope>IDENTIFICATION</scope>
</reference>
<gene>
    <name evidence="14" type="ORF">TASK_LOCUS9435</name>
</gene>
<feature type="binding site" evidence="9">
    <location>
        <position position="986"/>
    </location>
    <ligand>
        <name>Zn(2+)</name>
        <dbReference type="ChEBI" id="CHEBI:29105"/>
        <label>2</label>
    </ligand>
</feature>
<evidence type="ECO:0000256" key="11">
    <source>
        <dbReference type="RuleBase" id="RU003947"/>
    </source>
</evidence>
<dbReference type="Gene3D" id="3.40.720.10">
    <property type="entry name" value="Alkaline Phosphatase, subunit A"/>
    <property type="match status" value="2"/>
</dbReference>
<dbReference type="AlphaFoldDB" id="A0A0R3WF13"/>
<dbReference type="Proteomes" id="UP000282613">
    <property type="component" value="Unassembled WGS sequence"/>
</dbReference>
<comment type="catalytic activity">
    <reaction evidence="11">
        <text>a phosphate monoester + H2O = an alcohol + phosphate</text>
        <dbReference type="Rhea" id="RHEA:15017"/>
        <dbReference type="ChEBI" id="CHEBI:15377"/>
        <dbReference type="ChEBI" id="CHEBI:30879"/>
        <dbReference type="ChEBI" id="CHEBI:43474"/>
        <dbReference type="ChEBI" id="CHEBI:67140"/>
        <dbReference type="EC" id="3.1.3.1"/>
    </reaction>
</comment>
<protein>
    <recommendedName>
        <fullName evidence="2 11">Alkaline phosphatase</fullName>
        <ecNumber evidence="2 11">3.1.3.1</ecNumber>
    </recommendedName>
</protein>
<feature type="signal peptide" evidence="13">
    <location>
        <begin position="1"/>
        <end position="19"/>
    </location>
</feature>
<feature type="binding site" evidence="9">
    <location>
        <position position="860"/>
    </location>
    <ligand>
        <name>Mg(2+)</name>
        <dbReference type="ChEBI" id="CHEBI:18420"/>
    </ligand>
</feature>
<proteinExistence type="inferred from homology"/>
<evidence type="ECO:0000313" key="16">
    <source>
        <dbReference type="WBParaSite" id="TASK_0000943401-mRNA-1"/>
    </source>
</evidence>
<dbReference type="CDD" id="cd16012">
    <property type="entry name" value="ALP"/>
    <property type="match status" value="2"/>
</dbReference>
<feature type="binding site" evidence="9">
    <location>
        <position position="869"/>
    </location>
    <ligand>
        <name>Zn(2+)</name>
        <dbReference type="ChEBI" id="CHEBI:29105"/>
        <label>2</label>
    </ligand>
</feature>
<feature type="binding site" evidence="9">
    <location>
        <position position="907"/>
    </location>
    <ligand>
        <name>Zn(2+)</name>
        <dbReference type="ChEBI" id="CHEBI:29105"/>
        <label>2</label>
    </ligand>
</feature>
<evidence type="ECO:0000256" key="7">
    <source>
        <dbReference type="ARBA" id="ARBA00022842"/>
    </source>
</evidence>
<feature type="binding site" evidence="9">
    <location>
        <position position="865"/>
    </location>
    <ligand>
        <name>Zn(2+)</name>
        <dbReference type="ChEBI" id="CHEBI:29105"/>
        <label>2</label>
    </ligand>
</feature>
<evidence type="ECO:0000256" key="13">
    <source>
        <dbReference type="SAM" id="SignalP"/>
    </source>
</evidence>
<comment type="cofactor">
    <cofactor evidence="9">
        <name>Mg(2+)</name>
        <dbReference type="ChEBI" id="CHEBI:18420"/>
    </cofactor>
    <text evidence="9">Binds 1 Mg(2+) ion.</text>
</comment>
<comment type="similarity">
    <text evidence="1 10">Belongs to the alkaline phosphatase family.</text>
</comment>
<evidence type="ECO:0000256" key="3">
    <source>
        <dbReference type="ARBA" id="ARBA00022553"/>
    </source>
</evidence>
<feature type="active site" description="Phosphoserine intermediate" evidence="8">
    <location>
        <position position="644"/>
    </location>
</feature>
<keyword evidence="6 9" id="KW-0862">Zinc</keyword>
<keyword evidence="13" id="KW-0732">Signal</keyword>
<evidence type="ECO:0000313" key="14">
    <source>
        <dbReference type="EMBL" id="VDK43330.1"/>
    </source>
</evidence>
<feature type="binding site" evidence="9">
    <location>
        <position position="706"/>
    </location>
    <ligand>
        <name>Mg(2+)</name>
        <dbReference type="ChEBI" id="CHEBI:18420"/>
    </ligand>
</feature>
<dbReference type="Pfam" id="PF00245">
    <property type="entry name" value="Alk_phosphatase"/>
    <property type="match status" value="2"/>
</dbReference>
<feature type="chain" id="PRO_5043132790" description="Alkaline phosphatase" evidence="13">
    <location>
        <begin position="20"/>
        <end position="1053"/>
    </location>
</feature>
<comment type="cofactor">
    <cofactor evidence="9">
        <name>Zn(2+)</name>
        <dbReference type="ChEBI" id="CHEBI:29105"/>
    </cofactor>
    <text evidence="9">Binds 2 Zn(2+) ions.</text>
</comment>
<evidence type="ECO:0000256" key="9">
    <source>
        <dbReference type="PIRSR" id="PIRSR601952-2"/>
    </source>
</evidence>
<name>A0A0R3WF13_TAEAS</name>
<dbReference type="STRING" id="60517.A0A0R3WF13"/>
<feature type="binding site" evidence="9">
    <location>
        <position position="708"/>
    </location>
    <ligand>
        <name>Mg(2+)</name>
        <dbReference type="ChEBI" id="CHEBI:18420"/>
    </ligand>
</feature>
<evidence type="ECO:0000256" key="2">
    <source>
        <dbReference type="ARBA" id="ARBA00012647"/>
    </source>
</evidence>
<keyword evidence="3" id="KW-0597">Phosphoprotein</keyword>
<feature type="compositionally biased region" description="Low complexity" evidence="12">
    <location>
        <begin position="25"/>
        <end position="51"/>
    </location>
</feature>
<dbReference type="InterPro" id="IPR017850">
    <property type="entry name" value="Alkaline_phosphatase_core_sf"/>
</dbReference>
<evidence type="ECO:0000256" key="1">
    <source>
        <dbReference type="ARBA" id="ARBA00005984"/>
    </source>
</evidence>
<dbReference type="SMART" id="SM00098">
    <property type="entry name" value="alkPPc"/>
    <property type="match status" value="2"/>
</dbReference>
<feature type="binding site" evidence="9">
    <location>
        <position position="906"/>
    </location>
    <ligand>
        <name>Zn(2+)</name>
        <dbReference type="ChEBI" id="CHEBI:29105"/>
        <label>2</label>
    </ligand>
</feature>
<dbReference type="PANTHER" id="PTHR11596:SF5">
    <property type="entry name" value="ALKALINE PHOSPHATASE"/>
    <property type="match status" value="1"/>
</dbReference>
<dbReference type="PANTHER" id="PTHR11596">
    <property type="entry name" value="ALKALINE PHOSPHATASE"/>
    <property type="match status" value="1"/>
</dbReference>
<dbReference type="InterPro" id="IPR001952">
    <property type="entry name" value="Alkaline_phosphatase"/>
</dbReference>
<evidence type="ECO:0000256" key="12">
    <source>
        <dbReference type="SAM" id="MobiDB-lite"/>
    </source>
</evidence>
<accession>A0A0R3WF13</accession>
<feature type="region of interest" description="Disordered" evidence="12">
    <location>
        <begin position="23"/>
        <end position="55"/>
    </location>
</feature>
<dbReference type="GO" id="GO:0046872">
    <property type="term" value="F:metal ion binding"/>
    <property type="evidence" value="ECO:0007669"/>
    <property type="project" value="UniProtKB-KW"/>
</dbReference>
<reference evidence="14 15" key="2">
    <citation type="submission" date="2018-11" db="EMBL/GenBank/DDBJ databases">
        <authorList>
            <consortium name="Pathogen Informatics"/>
        </authorList>
    </citation>
    <scope>NUCLEOTIDE SEQUENCE [LARGE SCALE GENOMIC DNA]</scope>
</reference>
<dbReference type="EMBL" id="UYRS01019163">
    <property type="protein sequence ID" value="VDK43330.1"/>
    <property type="molecule type" value="Genomic_DNA"/>
</dbReference>